<proteinExistence type="inferred from homology"/>
<keyword evidence="3" id="KW-0285">Flavoprotein</keyword>
<dbReference type="Pfam" id="PF01565">
    <property type="entry name" value="FAD_binding_4"/>
    <property type="match status" value="1"/>
</dbReference>
<name>A0ABQ4D2F1_9ACTN</name>
<evidence type="ECO:0000256" key="2">
    <source>
        <dbReference type="ARBA" id="ARBA00005466"/>
    </source>
</evidence>
<protein>
    <submittedName>
        <fullName evidence="7">FAD-linked oxidase</fullName>
    </submittedName>
</protein>
<evidence type="ECO:0000256" key="4">
    <source>
        <dbReference type="ARBA" id="ARBA00022827"/>
    </source>
</evidence>
<dbReference type="InterPro" id="IPR050416">
    <property type="entry name" value="FAD-linked_Oxidoreductase"/>
</dbReference>
<dbReference type="PROSITE" id="PS51387">
    <property type="entry name" value="FAD_PCMH"/>
    <property type="match status" value="1"/>
</dbReference>
<evidence type="ECO:0000259" key="6">
    <source>
        <dbReference type="PROSITE" id="PS51387"/>
    </source>
</evidence>
<dbReference type="Gene3D" id="3.30.465.10">
    <property type="match status" value="1"/>
</dbReference>
<accession>A0ABQ4D2F1</accession>
<sequence length="384" mass="40761">MVSADGAVLINLRRINDVSIDAGTSSAVVGGGSQWQDVVDAAAEVGLAPLAGSSPNVGVVGYTLGGGVSPTLGRAHGFAADWVQWVEIVTPDGQLRRVDRDNEPELFWAVRGGKGNFGVVTRMRFQMVPTPPLFGGGLYFAAEHVGPVLAAFQDVVAHAPDGLSISFAFLRLPDAPFVPEFLRGRFTLHVRVAYLGSAAEGEKLIAPLRAAAPPMVDTVAEMPFAAIAGIHADPVDPLPAYERGTFLRELPTAAIEALVNAAGPETGTPLVMVEVRHLGGALARPPSTPSAVLRRDASFQLFVAAVGDPGMDEAFRPEIQSVLDAMRPWSAEGSQINFLTAYDTNPEGVRAAYGPDVFDRLARIKHRYDQGNMFRINHNIAPAN</sequence>
<dbReference type="InterPro" id="IPR006094">
    <property type="entry name" value="Oxid_FAD_bind_N"/>
</dbReference>
<dbReference type="EMBL" id="BONE01000101">
    <property type="protein sequence ID" value="GIF77720.1"/>
    <property type="molecule type" value="Genomic_DNA"/>
</dbReference>
<reference evidence="7 8" key="1">
    <citation type="submission" date="2021-01" db="EMBL/GenBank/DDBJ databases">
        <title>Whole genome shotgun sequence of Asanoa siamensis NBRC 107932.</title>
        <authorList>
            <person name="Komaki H."/>
            <person name="Tamura T."/>
        </authorList>
    </citation>
    <scope>NUCLEOTIDE SEQUENCE [LARGE SCALE GENOMIC DNA]</scope>
    <source>
        <strain evidence="7 8">NBRC 107932</strain>
    </source>
</reference>
<dbReference type="PANTHER" id="PTHR42973:SF39">
    <property type="entry name" value="FAD-BINDING PCMH-TYPE DOMAIN-CONTAINING PROTEIN"/>
    <property type="match status" value="1"/>
</dbReference>
<comment type="caution">
    <text evidence="7">The sequence shown here is derived from an EMBL/GenBank/DDBJ whole genome shotgun (WGS) entry which is preliminary data.</text>
</comment>
<feature type="domain" description="FAD-binding PCMH-type" evidence="6">
    <location>
        <begin position="1"/>
        <end position="130"/>
    </location>
</feature>
<dbReference type="Gene3D" id="3.40.462.20">
    <property type="match status" value="1"/>
</dbReference>
<evidence type="ECO:0000256" key="1">
    <source>
        <dbReference type="ARBA" id="ARBA00001974"/>
    </source>
</evidence>
<dbReference type="Pfam" id="PF08031">
    <property type="entry name" value="BBE"/>
    <property type="match status" value="1"/>
</dbReference>
<gene>
    <name evidence="7" type="ORF">Asi02nite_72380</name>
</gene>
<evidence type="ECO:0000313" key="8">
    <source>
        <dbReference type="Proteomes" id="UP000604117"/>
    </source>
</evidence>
<dbReference type="InterPro" id="IPR012951">
    <property type="entry name" value="BBE"/>
</dbReference>
<evidence type="ECO:0000313" key="7">
    <source>
        <dbReference type="EMBL" id="GIF77720.1"/>
    </source>
</evidence>
<evidence type="ECO:0000256" key="5">
    <source>
        <dbReference type="ARBA" id="ARBA00023002"/>
    </source>
</evidence>
<dbReference type="Proteomes" id="UP000604117">
    <property type="component" value="Unassembled WGS sequence"/>
</dbReference>
<comment type="cofactor">
    <cofactor evidence="1">
        <name>FAD</name>
        <dbReference type="ChEBI" id="CHEBI:57692"/>
    </cofactor>
</comment>
<dbReference type="InterPro" id="IPR016169">
    <property type="entry name" value="FAD-bd_PCMH_sub2"/>
</dbReference>
<dbReference type="PANTHER" id="PTHR42973">
    <property type="entry name" value="BINDING OXIDOREDUCTASE, PUTATIVE (AFU_ORTHOLOGUE AFUA_1G17690)-RELATED"/>
    <property type="match status" value="1"/>
</dbReference>
<keyword evidence="4" id="KW-0274">FAD</keyword>
<keyword evidence="8" id="KW-1185">Reference proteome</keyword>
<dbReference type="InterPro" id="IPR016166">
    <property type="entry name" value="FAD-bd_PCMH"/>
</dbReference>
<evidence type="ECO:0000256" key="3">
    <source>
        <dbReference type="ARBA" id="ARBA00022630"/>
    </source>
</evidence>
<dbReference type="SUPFAM" id="SSF56176">
    <property type="entry name" value="FAD-binding/transporter-associated domain-like"/>
    <property type="match status" value="1"/>
</dbReference>
<keyword evidence="5" id="KW-0560">Oxidoreductase</keyword>
<comment type="similarity">
    <text evidence="2">Belongs to the oxygen-dependent FAD-linked oxidoreductase family.</text>
</comment>
<organism evidence="7 8">
    <name type="scientific">Asanoa siamensis</name>
    <dbReference type="NCBI Taxonomy" id="926357"/>
    <lineage>
        <taxon>Bacteria</taxon>
        <taxon>Bacillati</taxon>
        <taxon>Actinomycetota</taxon>
        <taxon>Actinomycetes</taxon>
        <taxon>Micromonosporales</taxon>
        <taxon>Micromonosporaceae</taxon>
        <taxon>Asanoa</taxon>
    </lineage>
</organism>
<dbReference type="InterPro" id="IPR036318">
    <property type="entry name" value="FAD-bd_PCMH-like_sf"/>
</dbReference>